<organism evidence="2 3">
    <name type="scientific">Motilibacter deserti</name>
    <dbReference type="NCBI Taxonomy" id="2714956"/>
    <lineage>
        <taxon>Bacteria</taxon>
        <taxon>Bacillati</taxon>
        <taxon>Actinomycetota</taxon>
        <taxon>Actinomycetes</taxon>
        <taxon>Motilibacterales</taxon>
        <taxon>Motilibacteraceae</taxon>
        <taxon>Motilibacter</taxon>
    </lineage>
</organism>
<sequence length="267" mass="28702">MTLADERVRRVGPMPVQVRLLEVLRTERVTPGVVRVTLGGPQLEGFRSSAPDDHVKLFFPVDGRPLVLPLPGPNGVVWPEGVERPPARDYTPRRHDPVAGELDIDVVLHGDGPAATWAASARPGDRVGLGGPRGSLLVSRSFEWYLLVGDESALPAIGRRIAEAGPDERIVAVVEVAGPEEEQPLPVGPVVSLTWVHRSGAEPGAGTGLLDAVRALALPPGDFFAYVAGEAGTVRAVREHLLAERGARKEWMRATGYWKRGVANHHD</sequence>
<dbReference type="EMBL" id="JAANNP010000007">
    <property type="protein sequence ID" value="NHC14543.1"/>
    <property type="molecule type" value="Genomic_DNA"/>
</dbReference>
<evidence type="ECO:0000313" key="3">
    <source>
        <dbReference type="Proteomes" id="UP000800981"/>
    </source>
</evidence>
<dbReference type="Pfam" id="PF04954">
    <property type="entry name" value="SIP"/>
    <property type="match status" value="1"/>
</dbReference>
<protein>
    <submittedName>
        <fullName evidence="2">Siderophore-interacting protein</fullName>
    </submittedName>
</protein>
<dbReference type="InterPro" id="IPR017927">
    <property type="entry name" value="FAD-bd_FR_type"/>
</dbReference>
<dbReference type="InterPro" id="IPR013113">
    <property type="entry name" value="SIP_FAD-bd"/>
</dbReference>
<gene>
    <name evidence="2" type="ORF">G9H71_12220</name>
</gene>
<dbReference type="Gene3D" id="3.40.50.80">
    <property type="entry name" value="Nucleotide-binding domain of ferredoxin-NADP reductase (FNR) module"/>
    <property type="match status" value="1"/>
</dbReference>
<dbReference type="InterPro" id="IPR007037">
    <property type="entry name" value="SIP_rossman_dom"/>
</dbReference>
<dbReference type="PROSITE" id="PS51384">
    <property type="entry name" value="FAD_FR"/>
    <property type="match status" value="1"/>
</dbReference>
<dbReference type="PANTHER" id="PTHR30157:SF0">
    <property type="entry name" value="NADPH-DEPENDENT FERRIC-CHELATE REDUCTASE"/>
    <property type="match status" value="1"/>
</dbReference>
<dbReference type="Proteomes" id="UP000800981">
    <property type="component" value="Unassembled WGS sequence"/>
</dbReference>
<keyword evidence="3" id="KW-1185">Reference proteome</keyword>
<dbReference type="PANTHER" id="PTHR30157">
    <property type="entry name" value="FERRIC REDUCTASE, NADPH-DEPENDENT"/>
    <property type="match status" value="1"/>
</dbReference>
<dbReference type="InterPro" id="IPR017938">
    <property type="entry name" value="Riboflavin_synthase-like_b-brl"/>
</dbReference>
<dbReference type="InterPro" id="IPR039374">
    <property type="entry name" value="SIP_fam"/>
</dbReference>
<accession>A0ABX0GVK6</accession>
<comment type="caution">
    <text evidence="2">The sequence shown here is derived from an EMBL/GenBank/DDBJ whole genome shotgun (WGS) entry which is preliminary data.</text>
</comment>
<feature type="domain" description="FAD-binding FR-type" evidence="1">
    <location>
        <begin position="16"/>
        <end position="139"/>
    </location>
</feature>
<dbReference type="Gene3D" id="2.40.30.10">
    <property type="entry name" value="Translation factors"/>
    <property type="match status" value="1"/>
</dbReference>
<dbReference type="SUPFAM" id="SSF63380">
    <property type="entry name" value="Riboflavin synthase domain-like"/>
    <property type="match status" value="1"/>
</dbReference>
<dbReference type="RefSeq" id="WP_166282174.1">
    <property type="nucleotide sequence ID" value="NZ_JAANNP010000007.1"/>
</dbReference>
<evidence type="ECO:0000259" key="1">
    <source>
        <dbReference type="PROSITE" id="PS51384"/>
    </source>
</evidence>
<proteinExistence type="predicted"/>
<dbReference type="CDD" id="cd06193">
    <property type="entry name" value="siderophore_interacting"/>
    <property type="match status" value="1"/>
</dbReference>
<name>A0ABX0GVK6_9ACTN</name>
<evidence type="ECO:0000313" key="2">
    <source>
        <dbReference type="EMBL" id="NHC14543.1"/>
    </source>
</evidence>
<dbReference type="InterPro" id="IPR039261">
    <property type="entry name" value="FNR_nucleotide-bd"/>
</dbReference>
<dbReference type="Pfam" id="PF08021">
    <property type="entry name" value="FAD_binding_9"/>
    <property type="match status" value="1"/>
</dbReference>
<reference evidence="2 3" key="1">
    <citation type="submission" date="2020-03" db="EMBL/GenBank/DDBJ databases">
        <title>Two novel Motilibacter sp.</title>
        <authorList>
            <person name="Liu S."/>
        </authorList>
    </citation>
    <scope>NUCLEOTIDE SEQUENCE [LARGE SCALE GENOMIC DNA]</scope>
    <source>
        <strain evidence="2 3">E257</strain>
    </source>
</reference>